<dbReference type="EMBL" id="PYDT01000005">
    <property type="protein sequence ID" value="THU61325.1"/>
    <property type="molecule type" value="Genomic_DNA"/>
</dbReference>
<feature type="compositionally biased region" description="Basic and acidic residues" evidence="3">
    <location>
        <begin position="87"/>
        <end position="104"/>
    </location>
</feature>
<protein>
    <recommendedName>
        <fullName evidence="4">Glycosyl transferase CAP10 domain-containing protein</fullName>
    </recommendedName>
</protein>
<evidence type="ECO:0000256" key="3">
    <source>
        <dbReference type="SAM" id="MobiDB-lite"/>
    </source>
</evidence>
<organism evidence="5 6">
    <name type="scientific">Musa balbisiana</name>
    <name type="common">Banana</name>
    <dbReference type="NCBI Taxonomy" id="52838"/>
    <lineage>
        <taxon>Eukaryota</taxon>
        <taxon>Viridiplantae</taxon>
        <taxon>Streptophyta</taxon>
        <taxon>Embryophyta</taxon>
        <taxon>Tracheophyta</taxon>
        <taxon>Spermatophyta</taxon>
        <taxon>Magnoliopsida</taxon>
        <taxon>Liliopsida</taxon>
        <taxon>Zingiberales</taxon>
        <taxon>Musaceae</taxon>
        <taxon>Musa</taxon>
    </lineage>
</organism>
<feature type="compositionally biased region" description="Acidic residues" evidence="3">
    <location>
        <begin position="147"/>
        <end position="165"/>
    </location>
</feature>
<reference evidence="5 6" key="1">
    <citation type="journal article" date="2019" name="Nat. Plants">
        <title>Genome sequencing of Musa balbisiana reveals subgenome evolution and function divergence in polyploid bananas.</title>
        <authorList>
            <person name="Yao X."/>
        </authorList>
    </citation>
    <scope>NUCLEOTIDE SEQUENCE [LARGE SCALE GENOMIC DNA]</scope>
    <source>
        <strain evidence="6">cv. DH-PKW</strain>
        <tissue evidence="5">Leaves</tissue>
    </source>
</reference>
<proteinExistence type="inferred from homology"/>
<feature type="compositionally biased region" description="Basic and acidic residues" evidence="3">
    <location>
        <begin position="129"/>
        <end position="139"/>
    </location>
</feature>
<dbReference type="InterPro" id="IPR006598">
    <property type="entry name" value="CAP10"/>
</dbReference>
<evidence type="ECO:0000313" key="6">
    <source>
        <dbReference type="Proteomes" id="UP000317650"/>
    </source>
</evidence>
<dbReference type="SMART" id="SM00672">
    <property type="entry name" value="CAP10"/>
    <property type="match status" value="1"/>
</dbReference>
<comment type="similarity">
    <text evidence="1">Belongs to the glycosyltransferase 90 family.</text>
</comment>
<dbReference type="PANTHER" id="PTHR12203">
    <property type="entry name" value="KDEL LYS-ASP-GLU-LEU CONTAINING - RELATED"/>
    <property type="match status" value="1"/>
</dbReference>
<dbReference type="Pfam" id="PF05686">
    <property type="entry name" value="Glyco_transf_90"/>
    <property type="match status" value="1"/>
</dbReference>
<dbReference type="InterPro" id="IPR051091">
    <property type="entry name" value="O-Glucosyltr/Glycosyltrsf_90"/>
</dbReference>
<dbReference type="GO" id="GO:0016740">
    <property type="term" value="F:transferase activity"/>
    <property type="evidence" value="ECO:0007669"/>
    <property type="project" value="UniProtKB-KW"/>
</dbReference>
<dbReference type="Proteomes" id="UP000317650">
    <property type="component" value="Chromosome 7"/>
</dbReference>
<evidence type="ECO:0000313" key="5">
    <source>
        <dbReference type="EMBL" id="THU61325.1"/>
    </source>
</evidence>
<feature type="region of interest" description="Disordered" evidence="3">
    <location>
        <begin position="64"/>
        <end position="165"/>
    </location>
</feature>
<keyword evidence="2" id="KW-0808">Transferase</keyword>
<dbReference type="AlphaFoldDB" id="A0A4S8JHU5"/>
<feature type="domain" description="Glycosyl transferase CAP10" evidence="4">
    <location>
        <begin position="105"/>
        <end position="347"/>
    </location>
</feature>
<accession>A0A4S8JHU5</accession>
<comment type="caution">
    <text evidence="5">The sequence shown here is derived from an EMBL/GenBank/DDBJ whole genome shotgun (WGS) entry which is preliminary data.</text>
</comment>
<dbReference type="PANTHER" id="PTHR12203:SF35">
    <property type="entry name" value="PROTEIN O-GLUCOSYLTRANSFERASE 1"/>
    <property type="match status" value="1"/>
</dbReference>
<evidence type="ECO:0000256" key="2">
    <source>
        <dbReference type="ARBA" id="ARBA00022679"/>
    </source>
</evidence>
<evidence type="ECO:0000259" key="4">
    <source>
        <dbReference type="SMART" id="SM00672"/>
    </source>
</evidence>
<sequence>MVGIGLGSEVLDENTEDPRAAASVELDARVMEDLRGEVAAEEAPDGAIGGGGDVVLAHAEEADCRQRGGSVGEGSAVLDESLVGDGSVRDEDGGAGADVKRDDGAVPSVELPQDVLDLSEGPAEPQEVAEDRHGRRAGREPPNLDFTVEEEEEQRGQGDGEEDEPEINIKPWDEEFQNIKLGSQTMKWRKRARTAYWKGNPDVQSPIREALLSCNDSKKWRAQIMRQDWVEESRSGFQKSSLSNQCIHRYNIYAEGYAWSVSLKYIMACGSLALIIKPQYEDFFSRGLVPKENYWPISPTDLCQSIKLAAEAIGKRGQAFTQEMDMDQVYDYMYHLIVEYSKLQDFKPAPPSLAQEVCVESILCVADKQQRELLERSYASPSFSSLPCTLFPPS</sequence>
<evidence type="ECO:0000256" key="1">
    <source>
        <dbReference type="ARBA" id="ARBA00010118"/>
    </source>
</evidence>
<name>A0A4S8JHU5_MUSBA</name>
<gene>
    <name evidence="5" type="ORF">C4D60_Mb07t22100</name>
</gene>
<keyword evidence="6" id="KW-1185">Reference proteome</keyword>
<feature type="region of interest" description="Disordered" evidence="3">
    <location>
        <begin position="1"/>
        <end position="23"/>
    </location>
</feature>